<dbReference type="AlphaFoldDB" id="A0A1I5S0A3"/>
<gene>
    <name evidence="2" type="ORF">SAMN05216234_1302</name>
</gene>
<organism evidence="2 3">
    <name type="scientific">Hydrogenimonas thermophila</name>
    <dbReference type="NCBI Taxonomy" id="223786"/>
    <lineage>
        <taxon>Bacteria</taxon>
        <taxon>Pseudomonadati</taxon>
        <taxon>Campylobacterota</taxon>
        <taxon>Epsilonproteobacteria</taxon>
        <taxon>Campylobacterales</taxon>
        <taxon>Hydrogenimonadaceae</taxon>
        <taxon>Hydrogenimonas</taxon>
    </lineage>
</organism>
<dbReference type="STRING" id="223786.SAMN05216234_1302"/>
<proteinExistence type="predicted"/>
<dbReference type="PROSITE" id="PS50173">
    <property type="entry name" value="UMUC"/>
    <property type="match status" value="1"/>
</dbReference>
<dbReference type="InterPro" id="IPR050116">
    <property type="entry name" value="DNA_polymerase-Y"/>
</dbReference>
<dbReference type="PANTHER" id="PTHR11076:SF33">
    <property type="entry name" value="DNA POLYMERASE KAPPA"/>
    <property type="match status" value="1"/>
</dbReference>
<dbReference type="GO" id="GO:0003887">
    <property type="term" value="F:DNA-directed DNA polymerase activity"/>
    <property type="evidence" value="ECO:0007669"/>
    <property type="project" value="TreeGrafter"/>
</dbReference>
<protein>
    <submittedName>
        <fullName evidence="2">DNA polymerase-4</fullName>
    </submittedName>
</protein>
<keyword evidence="3" id="KW-1185">Reference proteome</keyword>
<dbReference type="SUPFAM" id="SSF56672">
    <property type="entry name" value="DNA/RNA polymerases"/>
    <property type="match status" value="1"/>
</dbReference>
<dbReference type="GO" id="GO:0006281">
    <property type="term" value="P:DNA repair"/>
    <property type="evidence" value="ECO:0007669"/>
    <property type="project" value="InterPro"/>
</dbReference>
<dbReference type="OrthoDB" id="9808813at2"/>
<dbReference type="GO" id="GO:0005829">
    <property type="term" value="C:cytosol"/>
    <property type="evidence" value="ECO:0007669"/>
    <property type="project" value="TreeGrafter"/>
</dbReference>
<evidence type="ECO:0000313" key="2">
    <source>
        <dbReference type="EMBL" id="SFP64205.1"/>
    </source>
</evidence>
<feature type="domain" description="UmuC" evidence="1">
    <location>
        <begin position="2"/>
        <end position="125"/>
    </location>
</feature>
<dbReference type="InterPro" id="IPR001126">
    <property type="entry name" value="UmuC"/>
</dbReference>
<dbReference type="InterPro" id="IPR043502">
    <property type="entry name" value="DNA/RNA_pol_sf"/>
</dbReference>
<evidence type="ECO:0000259" key="1">
    <source>
        <dbReference type="PROSITE" id="PS50173"/>
    </source>
</evidence>
<dbReference type="Gene3D" id="3.40.1170.60">
    <property type="match status" value="2"/>
</dbReference>
<dbReference type="RefSeq" id="WP_092913191.1">
    <property type="nucleotide sequence ID" value="NZ_FOXB01000030.1"/>
</dbReference>
<reference evidence="2 3" key="1">
    <citation type="submission" date="2016-10" db="EMBL/GenBank/DDBJ databases">
        <authorList>
            <person name="de Groot N.N."/>
        </authorList>
    </citation>
    <scope>NUCLEOTIDE SEQUENCE [LARGE SCALE GENOMIC DNA]</scope>
    <source>
        <strain evidence="2 3">EP1-55-1</strain>
    </source>
</reference>
<dbReference type="Pfam" id="PF00817">
    <property type="entry name" value="IMS"/>
    <property type="match status" value="1"/>
</dbReference>
<sequence>MIIHLDLDCFFASCERLLNPALKNKPIAVGGRGDPFIFSQKSRKNIDVTLNNKGAFVPTIFYDAKSSFEDYFVEDKKIRGIVITSSYEARSYGVKTGMTIYEALRVCPNLIVLPPNHLFYSPFQP</sequence>
<dbReference type="EMBL" id="FOXB01000030">
    <property type="protein sequence ID" value="SFP64205.1"/>
    <property type="molecule type" value="Genomic_DNA"/>
</dbReference>
<dbReference type="GO" id="GO:0009432">
    <property type="term" value="P:SOS response"/>
    <property type="evidence" value="ECO:0007669"/>
    <property type="project" value="TreeGrafter"/>
</dbReference>
<evidence type="ECO:0000313" key="3">
    <source>
        <dbReference type="Proteomes" id="UP000199227"/>
    </source>
</evidence>
<dbReference type="Proteomes" id="UP000199227">
    <property type="component" value="Unassembled WGS sequence"/>
</dbReference>
<name>A0A1I5S0A3_9BACT</name>
<dbReference type="GO" id="GO:0042276">
    <property type="term" value="P:error-prone translesion synthesis"/>
    <property type="evidence" value="ECO:0007669"/>
    <property type="project" value="TreeGrafter"/>
</dbReference>
<dbReference type="PANTHER" id="PTHR11076">
    <property type="entry name" value="DNA REPAIR POLYMERASE UMUC / TRANSFERASE FAMILY MEMBER"/>
    <property type="match status" value="1"/>
</dbReference>
<accession>A0A1I5S0A3</accession>